<protein>
    <recommendedName>
        <fullName evidence="4">40S ribosomal protein S12</fullName>
    </recommendedName>
</protein>
<comment type="caution">
    <text evidence="7">The sequence shown here is derived from an EMBL/GenBank/DDBJ whole genome shotgun (WGS) entry which is preliminary data.</text>
</comment>
<dbReference type="Pfam" id="PF01248">
    <property type="entry name" value="Ribosomal_L7Ae"/>
    <property type="match status" value="1"/>
</dbReference>
<dbReference type="GO" id="GO:1990904">
    <property type="term" value="C:ribonucleoprotein complex"/>
    <property type="evidence" value="ECO:0007669"/>
    <property type="project" value="UniProtKB-KW"/>
</dbReference>
<dbReference type="PRINTS" id="PR00972">
    <property type="entry name" value="RIBSOMALS12E"/>
</dbReference>
<dbReference type="SMR" id="A0A7I8WXI1"/>
<keyword evidence="3 4" id="KW-0687">Ribonucleoprotein</keyword>
<reference evidence="7" key="1">
    <citation type="submission" date="2020-09" db="EMBL/GenBank/DDBJ databases">
        <authorList>
            <person name="Kikuchi T."/>
        </authorList>
    </citation>
    <scope>NUCLEOTIDE SEQUENCE</scope>
    <source>
        <strain evidence="7">Ka4C1</strain>
    </source>
</reference>
<dbReference type="PANTHER" id="PTHR11843">
    <property type="entry name" value="40S RIBOSOMAL PROTEIN S12"/>
    <property type="match status" value="1"/>
</dbReference>
<dbReference type="GO" id="GO:0006412">
    <property type="term" value="P:translation"/>
    <property type="evidence" value="ECO:0007669"/>
    <property type="project" value="InterPro"/>
</dbReference>
<evidence type="ECO:0000256" key="3">
    <source>
        <dbReference type="ARBA" id="ARBA00023274"/>
    </source>
</evidence>
<evidence type="ECO:0000256" key="2">
    <source>
        <dbReference type="ARBA" id="ARBA00022980"/>
    </source>
</evidence>
<accession>A0A7I8WXI1</accession>
<evidence type="ECO:0000256" key="1">
    <source>
        <dbReference type="ARBA" id="ARBA00005824"/>
    </source>
</evidence>
<dbReference type="EMBL" id="CAJFCV020000002">
    <property type="protein sequence ID" value="CAG9100114.1"/>
    <property type="molecule type" value="Genomic_DNA"/>
</dbReference>
<dbReference type="InterPro" id="IPR029064">
    <property type="entry name" value="Ribosomal_eL30-like_sf"/>
</dbReference>
<dbReference type="Proteomes" id="UP000659654">
    <property type="component" value="Unassembled WGS sequence"/>
</dbReference>
<evidence type="ECO:0000256" key="5">
    <source>
        <dbReference type="SAM" id="MobiDB-lite"/>
    </source>
</evidence>
<sequence length="589" mass="66674">MASPCPSQTEKSLNRTQRSDSNSLQPMLSNEETDDDIAQMELITDLHLKLWTDLVFEMFLITREVQTPKNLTLCVPQIISNLFLVGEIGPADSNRAVKSALNPQGATVLRMIHNSIQDFVRDWDQQLAMDAKPSGYWSARRVLVHRENCKSYGFLTFALLKNLGVELKLTAKDKELDKDKEKTEEKELAQWLHRDLKLHESNTQPFSLWLEDNNEQSEQNRRCPIIAYASHFRFQIPNAFLDGATVYSVRFQFTERYVDNVVACLIHSTARRGIRCLSIDPCLLIELPVVSDKLKVYVITNWDKCPIKTGIELALRIRDLKSGKARELHKLYFPFFDESKLGTLNVAELFVRCIPDTDKSFQTDGFGDLACEGAEASSCFTARLVPNDQHFDHIELMHAPPFTTPAEAIHVEETDQSDLIIAQPFSVIVWDEKKNMPVYLSKIGAPSTLRLASHRGLLIMAELGGAPSLDVQQALKRVCKSALVVGGVARGLHEAAKVLDKREALFCLFSEECDEENYEKLVRALCKTHEIPIYKVETKAELGELVGQCKYDKEGKARKVVGCSCAVVKDWGRDEEARNVLLEYLKKQN</sequence>
<dbReference type="Gene3D" id="3.30.1330.30">
    <property type="match status" value="1"/>
</dbReference>
<evidence type="ECO:0000259" key="6">
    <source>
        <dbReference type="Pfam" id="PF01248"/>
    </source>
</evidence>
<keyword evidence="8" id="KW-1185">Reference proteome</keyword>
<dbReference type="OrthoDB" id="10249311at2759"/>
<dbReference type="GO" id="GO:0005840">
    <property type="term" value="C:ribosome"/>
    <property type="evidence" value="ECO:0007669"/>
    <property type="project" value="UniProtKB-KW"/>
</dbReference>
<name>A0A7I8WXI1_BURXY</name>
<gene>
    <name evidence="7" type="ORF">BXYJ_LOCUS4693</name>
</gene>
<organism evidence="7 8">
    <name type="scientific">Bursaphelenchus xylophilus</name>
    <name type="common">Pinewood nematode worm</name>
    <name type="synonym">Aphelenchoides xylophilus</name>
    <dbReference type="NCBI Taxonomy" id="6326"/>
    <lineage>
        <taxon>Eukaryota</taxon>
        <taxon>Metazoa</taxon>
        <taxon>Ecdysozoa</taxon>
        <taxon>Nematoda</taxon>
        <taxon>Chromadorea</taxon>
        <taxon>Rhabditida</taxon>
        <taxon>Tylenchina</taxon>
        <taxon>Tylenchomorpha</taxon>
        <taxon>Aphelenchoidea</taxon>
        <taxon>Aphelenchoididae</taxon>
        <taxon>Bursaphelenchus</taxon>
    </lineage>
</organism>
<comment type="similarity">
    <text evidence="1 4">Belongs to the eukaryotic ribosomal protein eS12 family.</text>
</comment>
<dbReference type="InterPro" id="IPR000530">
    <property type="entry name" value="Ribosomal_eS12"/>
</dbReference>
<keyword evidence="2 4" id="KW-0689">Ribosomal protein</keyword>
<dbReference type="InterPro" id="IPR004038">
    <property type="entry name" value="Ribosomal_eL8/eL30/eS12/Gad45"/>
</dbReference>
<dbReference type="EMBL" id="CAJFDI010000002">
    <property type="protein sequence ID" value="CAD5216754.1"/>
    <property type="molecule type" value="Genomic_DNA"/>
</dbReference>
<evidence type="ECO:0000313" key="7">
    <source>
        <dbReference type="EMBL" id="CAD5216754.1"/>
    </source>
</evidence>
<feature type="region of interest" description="Disordered" evidence="5">
    <location>
        <begin position="1"/>
        <end position="28"/>
    </location>
</feature>
<dbReference type="SUPFAM" id="SSF55315">
    <property type="entry name" value="L30e-like"/>
    <property type="match status" value="1"/>
</dbReference>
<dbReference type="GO" id="GO:0003735">
    <property type="term" value="F:structural constituent of ribosome"/>
    <property type="evidence" value="ECO:0007669"/>
    <property type="project" value="InterPro"/>
</dbReference>
<dbReference type="AlphaFoldDB" id="A0A7I8WXI1"/>
<evidence type="ECO:0000256" key="4">
    <source>
        <dbReference type="RuleBase" id="RU000670"/>
    </source>
</evidence>
<dbReference type="Proteomes" id="UP000582659">
    <property type="component" value="Unassembled WGS sequence"/>
</dbReference>
<feature type="domain" description="Ribosomal protein eL8/eL30/eS12/Gadd45" evidence="6">
    <location>
        <begin position="474"/>
        <end position="567"/>
    </location>
</feature>
<proteinExistence type="inferred from homology"/>
<evidence type="ECO:0000313" key="8">
    <source>
        <dbReference type="Proteomes" id="UP000659654"/>
    </source>
</evidence>